<dbReference type="STRING" id="910347.SAMN05421773_101342"/>
<dbReference type="PROSITE" id="PS51892">
    <property type="entry name" value="SUBTILASE"/>
    <property type="match status" value="1"/>
</dbReference>
<evidence type="ECO:0000256" key="2">
    <source>
        <dbReference type="ARBA" id="ARBA00022670"/>
    </source>
</evidence>
<evidence type="ECO:0000256" key="4">
    <source>
        <dbReference type="ARBA" id="ARBA00022825"/>
    </source>
</evidence>
<dbReference type="PIRSF" id="PIRSF037854">
    <property type="entry name" value="Dihydropyridine_esterase"/>
    <property type="match status" value="1"/>
</dbReference>
<comment type="similarity">
    <text evidence="1 6 7">Belongs to the peptidase S8 family.</text>
</comment>
<feature type="active site" description="Charge relay system" evidence="5 6">
    <location>
        <position position="263"/>
    </location>
</feature>
<proteinExistence type="inferred from homology"/>
<dbReference type="PANTHER" id="PTHR43806">
    <property type="entry name" value="PEPTIDASE S8"/>
    <property type="match status" value="1"/>
</dbReference>
<feature type="domain" description="Peptidase S8/S53" evidence="9">
    <location>
        <begin position="222"/>
        <end position="477"/>
    </location>
</feature>
<reference evidence="10 11" key="1">
    <citation type="submission" date="2016-10" db="EMBL/GenBank/DDBJ databases">
        <authorList>
            <person name="de Groot N.N."/>
        </authorList>
    </citation>
    <scope>NUCLEOTIDE SEQUENCE [LARGE SCALE GENOMIC DNA]</scope>
    <source>
        <strain evidence="10 11">CGMCC 4.5739</strain>
    </source>
</reference>
<dbReference type="Proteomes" id="UP000199207">
    <property type="component" value="Unassembled WGS sequence"/>
</dbReference>
<evidence type="ECO:0000313" key="10">
    <source>
        <dbReference type="EMBL" id="SFB87474.1"/>
    </source>
</evidence>
<keyword evidence="8" id="KW-0732">Signal</keyword>
<dbReference type="InterPro" id="IPR015500">
    <property type="entry name" value="Peptidase_S8_subtilisin-rel"/>
</dbReference>
<dbReference type="RefSeq" id="WP_245833737.1">
    <property type="nucleotide sequence ID" value="NZ_FOLM01000001.1"/>
</dbReference>
<keyword evidence="2 6" id="KW-0645">Protease</keyword>
<dbReference type="InterPro" id="IPR013783">
    <property type="entry name" value="Ig-like_fold"/>
</dbReference>
<evidence type="ECO:0000256" key="1">
    <source>
        <dbReference type="ARBA" id="ARBA00011073"/>
    </source>
</evidence>
<dbReference type="GO" id="GO:0004252">
    <property type="term" value="F:serine-type endopeptidase activity"/>
    <property type="evidence" value="ECO:0007669"/>
    <property type="project" value="UniProtKB-UniRule"/>
</dbReference>
<dbReference type="PROSITE" id="PS00138">
    <property type="entry name" value="SUBTILASE_SER"/>
    <property type="match status" value="1"/>
</dbReference>
<evidence type="ECO:0000256" key="5">
    <source>
        <dbReference type="PIRSR" id="PIRSR615500-1"/>
    </source>
</evidence>
<evidence type="ECO:0000313" key="11">
    <source>
        <dbReference type="Proteomes" id="UP000199207"/>
    </source>
</evidence>
<dbReference type="InterPro" id="IPR023827">
    <property type="entry name" value="Peptidase_S8_Asp-AS"/>
</dbReference>
<accession>A0A1I1EK10</accession>
<feature type="active site" description="Charge relay system" evidence="5 6">
    <location>
        <position position="443"/>
    </location>
</feature>
<dbReference type="EMBL" id="FOLM01000001">
    <property type="protein sequence ID" value="SFB87474.1"/>
    <property type="molecule type" value="Genomic_DNA"/>
</dbReference>
<dbReference type="GO" id="GO:0005975">
    <property type="term" value="P:carbohydrate metabolic process"/>
    <property type="evidence" value="ECO:0007669"/>
    <property type="project" value="UniProtKB-ARBA"/>
</dbReference>
<dbReference type="PROSITE" id="PS00136">
    <property type="entry name" value="SUBTILASE_ASP"/>
    <property type="match status" value="1"/>
</dbReference>
<organism evidence="10 11">
    <name type="scientific">Streptomyces aidingensis</name>
    <dbReference type="NCBI Taxonomy" id="910347"/>
    <lineage>
        <taxon>Bacteria</taxon>
        <taxon>Bacillati</taxon>
        <taxon>Actinomycetota</taxon>
        <taxon>Actinomycetes</taxon>
        <taxon>Kitasatosporales</taxon>
        <taxon>Streptomycetaceae</taxon>
        <taxon>Streptomyces</taxon>
    </lineage>
</organism>
<dbReference type="Pfam" id="PF00082">
    <property type="entry name" value="Peptidase_S8"/>
    <property type="match status" value="1"/>
</dbReference>
<dbReference type="AlphaFoldDB" id="A0A1I1EK10"/>
<dbReference type="PRINTS" id="PR00723">
    <property type="entry name" value="SUBTILISIN"/>
</dbReference>
<dbReference type="PROSITE" id="PS00137">
    <property type="entry name" value="SUBTILASE_HIS"/>
    <property type="match status" value="1"/>
</dbReference>
<dbReference type="Gene3D" id="3.40.50.200">
    <property type="entry name" value="Peptidase S8/S53 domain"/>
    <property type="match status" value="1"/>
</dbReference>
<dbReference type="GO" id="GO:0006508">
    <property type="term" value="P:proteolysis"/>
    <property type="evidence" value="ECO:0007669"/>
    <property type="project" value="UniProtKB-KW"/>
</dbReference>
<dbReference type="PANTHER" id="PTHR43806:SF11">
    <property type="entry name" value="CEREVISIN-RELATED"/>
    <property type="match status" value="1"/>
</dbReference>
<name>A0A1I1EK10_9ACTN</name>
<gene>
    <name evidence="10" type="ORF">SAMN05421773_101342</name>
</gene>
<keyword evidence="11" id="KW-1185">Reference proteome</keyword>
<evidence type="ECO:0000256" key="6">
    <source>
        <dbReference type="PROSITE-ProRule" id="PRU01240"/>
    </source>
</evidence>
<evidence type="ECO:0000256" key="3">
    <source>
        <dbReference type="ARBA" id="ARBA00022801"/>
    </source>
</evidence>
<feature type="signal peptide" evidence="8">
    <location>
        <begin position="1"/>
        <end position="19"/>
    </location>
</feature>
<dbReference type="Gene3D" id="2.60.40.10">
    <property type="entry name" value="Immunoglobulins"/>
    <property type="match status" value="1"/>
</dbReference>
<evidence type="ECO:0000256" key="8">
    <source>
        <dbReference type="SAM" id="SignalP"/>
    </source>
</evidence>
<dbReference type="InterPro" id="IPR022398">
    <property type="entry name" value="Peptidase_S8_His-AS"/>
</dbReference>
<evidence type="ECO:0000259" key="9">
    <source>
        <dbReference type="Pfam" id="PF00082"/>
    </source>
</evidence>
<sequence>MLAASAALTLTAATTPASAAPGAAGPGDPAATAGPAAAAAGTVVPLITGDRVVLGPDGRVTGLLRAEGREHIPVRVLPANAAGDIHVLPLDALPLIESGKLDQRLFNVTALSREEYTATGGVPLIVSYSDGAGPAGAGRTRQELHREAEPEVRAELESLDGEALLVDDDEAADAWQALTDPAGGDTAPGIESIALDGLQRALLDHSTGQIGAPAAWQAGLDGTGVTIAVLDTGIDTGHGDFAGKVLAEADFTGGGDPGDVFGHGTHVASIAAGTGARSGGTHQGVAPGAALLNAKVLDDVGDGFESQVIEGMEWAVAQGADIVNMSLGWPWVEGADPLGEAMDRITAETDALFVVAAGNEGFEGPGSLRTPATSDGALTVGAVDRDDRLAGFSSLGPRRIDGAPKPDITAPGVDIAAATVPGSAVEAGGEIVADGYVTASGTSMAAPHVAGAAAVLAQAHPDWNDERLKSALLGSALPLAGYSVFEAGAGRLDLARAMEQRVTAGPASLYFGRVEYPHDTADPVVRELTYTNTGDTDVTLELSADGIGPLGGPAPEGMFTLSAEQVTVPAGDTATVRVTADTTPGGELHGAYSVFVTAEGDGQRVRTAGAVHREPEKADLTIAATGRDGEPADWWQATVTELATGEVYSLLGEPDGDATLRLPTGDYAVETLIHHGDPAEPAPLGTDLLVRPSLVLEEDITLESAAGQARDMVLTMPDSRLGAADLSVYYQLADDSGAALPVEGSHFLGALPEGVRTAQLGDAPPGWSLTSGVSAHWGLPEAGREYIDYHAKDDGFYTGLEQHTGKRELAKVTTRVGSSVEGKEGVVFTSPVASGGLVAGPIRPLPYVSDVWLRAGGTTWSQSYLQFQEDFLDVISSAEPATFRAGRRYTRTFNTGVMGPTLHREQGRMGVFRSGDTLSVLIPTFADGTGRLSSSEWDWAQTVLYRDGEVWDTESLPLMWTEFEVPADEAEYRLVHTTGRAETGVAAVSTEVVLDYTFTSAHAEEEVRIPVSAVRFTPWLALDSTSPGGRKVRVPLRVEGAAAGGNLGSLTVEVSSDRGESWRPVKVRGGKVTVTNPPAGGSVSLRATITDKQGNTSVQTLIDAYLTR</sequence>
<dbReference type="InterPro" id="IPR017297">
    <property type="entry name" value="Peptidase_S8A_DPH-A"/>
</dbReference>
<dbReference type="SUPFAM" id="SSF52743">
    <property type="entry name" value="Subtilisin-like"/>
    <property type="match status" value="1"/>
</dbReference>
<dbReference type="InterPro" id="IPR036852">
    <property type="entry name" value="Peptidase_S8/S53_dom_sf"/>
</dbReference>
<dbReference type="InterPro" id="IPR023828">
    <property type="entry name" value="Peptidase_S8_Ser-AS"/>
</dbReference>
<dbReference type="InterPro" id="IPR050131">
    <property type="entry name" value="Peptidase_S8_subtilisin-like"/>
</dbReference>
<protein>
    <submittedName>
        <fullName evidence="10">Serine protease, subtilisin family</fullName>
    </submittedName>
</protein>
<dbReference type="InterPro" id="IPR000209">
    <property type="entry name" value="Peptidase_S8/S53_dom"/>
</dbReference>
<keyword evidence="3 6" id="KW-0378">Hydrolase</keyword>
<feature type="chain" id="PRO_5011646640" evidence="8">
    <location>
        <begin position="20"/>
        <end position="1108"/>
    </location>
</feature>
<evidence type="ECO:0000256" key="7">
    <source>
        <dbReference type="RuleBase" id="RU003355"/>
    </source>
</evidence>
<keyword evidence="4 6" id="KW-0720">Serine protease</keyword>
<feature type="active site" description="Charge relay system" evidence="5 6">
    <location>
        <position position="231"/>
    </location>
</feature>